<feature type="non-terminal residue" evidence="11">
    <location>
        <position position="170"/>
    </location>
</feature>
<dbReference type="SUPFAM" id="SSF55681">
    <property type="entry name" value="Class II aaRS and biotin synthetases"/>
    <property type="match status" value="1"/>
</dbReference>
<keyword evidence="6" id="KW-0067">ATP-binding</keyword>
<dbReference type="PANTHER" id="PTHR11777">
    <property type="entry name" value="ALANYL-TRNA SYNTHETASE"/>
    <property type="match status" value="1"/>
</dbReference>
<dbReference type="GO" id="GO:0002161">
    <property type="term" value="F:aminoacyl-tRNA deacylase activity"/>
    <property type="evidence" value="ECO:0007669"/>
    <property type="project" value="TreeGrafter"/>
</dbReference>
<dbReference type="GO" id="GO:0000049">
    <property type="term" value="F:tRNA binding"/>
    <property type="evidence" value="ECO:0007669"/>
    <property type="project" value="UniProtKB-KW"/>
</dbReference>
<dbReference type="InterPro" id="IPR045864">
    <property type="entry name" value="aa-tRNA-synth_II/BPL/LPL"/>
</dbReference>
<dbReference type="InterPro" id="IPR002318">
    <property type="entry name" value="Ala-tRNA-lgiase_IIc"/>
</dbReference>
<keyword evidence="8" id="KW-0648">Protein biosynthesis</keyword>
<organism evidence="11">
    <name type="scientific">human gut metagenome</name>
    <dbReference type="NCBI Taxonomy" id="408170"/>
    <lineage>
        <taxon>unclassified sequences</taxon>
        <taxon>metagenomes</taxon>
        <taxon>organismal metagenomes</taxon>
    </lineage>
</organism>
<name>K1RZQ9_9ZZZZ</name>
<dbReference type="Pfam" id="PF01411">
    <property type="entry name" value="tRNA-synt_2c"/>
    <property type="match status" value="1"/>
</dbReference>
<evidence type="ECO:0000256" key="2">
    <source>
        <dbReference type="ARBA" id="ARBA00013168"/>
    </source>
</evidence>
<gene>
    <name evidence="11" type="ORF">OBE_12290</name>
</gene>
<dbReference type="EMBL" id="AJWZ01008463">
    <property type="protein sequence ID" value="EKC54042.1"/>
    <property type="molecule type" value="Genomic_DNA"/>
</dbReference>
<keyword evidence="4 11" id="KW-0436">Ligase</keyword>
<dbReference type="InterPro" id="IPR018162">
    <property type="entry name" value="Ala-tRNA-ligase_IIc_anticod-bd"/>
</dbReference>
<dbReference type="InterPro" id="IPR050058">
    <property type="entry name" value="Ala-tRNA_ligase"/>
</dbReference>
<dbReference type="PANTHER" id="PTHR11777:SF9">
    <property type="entry name" value="ALANINE--TRNA LIGASE, CYTOPLASMIC"/>
    <property type="match status" value="1"/>
</dbReference>
<keyword evidence="3" id="KW-0820">tRNA-binding</keyword>
<keyword evidence="9" id="KW-0030">Aminoacyl-tRNA synthetase</keyword>
<comment type="caution">
    <text evidence="11">The sequence shown here is derived from an EMBL/GenBank/DDBJ whole genome shotgun (WGS) entry which is preliminary data.</text>
</comment>
<evidence type="ECO:0000256" key="6">
    <source>
        <dbReference type="ARBA" id="ARBA00022840"/>
    </source>
</evidence>
<evidence type="ECO:0000256" key="8">
    <source>
        <dbReference type="ARBA" id="ARBA00022917"/>
    </source>
</evidence>
<dbReference type="EC" id="6.1.1.7" evidence="2"/>
<comment type="similarity">
    <text evidence="1">Belongs to the class-II aminoacyl-tRNA synthetase family.</text>
</comment>
<dbReference type="SUPFAM" id="SSF101353">
    <property type="entry name" value="Putative anticodon-binding domain of alanyl-tRNA synthetase (AlaRS)"/>
    <property type="match status" value="1"/>
</dbReference>
<reference evidence="11" key="1">
    <citation type="journal article" date="2013" name="Environ. Microbiol.">
        <title>Microbiota from the distal guts of lean and obese adolescents exhibit partial functional redundancy besides clear differences in community structure.</title>
        <authorList>
            <person name="Ferrer M."/>
            <person name="Ruiz A."/>
            <person name="Lanza F."/>
            <person name="Haange S.B."/>
            <person name="Oberbach A."/>
            <person name="Till H."/>
            <person name="Bargiela R."/>
            <person name="Campoy C."/>
            <person name="Segura M.T."/>
            <person name="Richter M."/>
            <person name="von Bergen M."/>
            <person name="Seifert J."/>
            <person name="Suarez A."/>
        </authorList>
    </citation>
    <scope>NUCLEOTIDE SEQUENCE</scope>
</reference>
<dbReference type="InterPro" id="IPR018164">
    <property type="entry name" value="Ala-tRNA-synth_IIc_N"/>
</dbReference>
<keyword evidence="5" id="KW-0547">Nucleotide-binding</keyword>
<sequence length="170" mass="19637">MDPEKLYISVYEDDDEAYDIWTKDIGVDPSHMVRFGKEDNFWEHGAGPCGPCSEIYYDRGEKYGCGKPDCKVGCECDRYIEFWNLVFTQFENDGNNNYSRLAHPNIDTGMGLERLACISQDVDNLFEVDTVQNIMKHIMKIAGVKYHDDEKKDISLRVITDHVRSTTMMI</sequence>
<keyword evidence="7" id="KW-0694">RNA-binding</keyword>
<dbReference type="GO" id="GO:0005829">
    <property type="term" value="C:cytosol"/>
    <property type="evidence" value="ECO:0007669"/>
    <property type="project" value="TreeGrafter"/>
</dbReference>
<evidence type="ECO:0000256" key="4">
    <source>
        <dbReference type="ARBA" id="ARBA00022598"/>
    </source>
</evidence>
<evidence type="ECO:0000256" key="5">
    <source>
        <dbReference type="ARBA" id="ARBA00022741"/>
    </source>
</evidence>
<evidence type="ECO:0000256" key="9">
    <source>
        <dbReference type="ARBA" id="ARBA00023146"/>
    </source>
</evidence>
<evidence type="ECO:0000256" key="7">
    <source>
        <dbReference type="ARBA" id="ARBA00022884"/>
    </source>
</evidence>
<evidence type="ECO:0000256" key="1">
    <source>
        <dbReference type="ARBA" id="ARBA00008226"/>
    </source>
</evidence>
<dbReference type="PROSITE" id="PS50860">
    <property type="entry name" value="AA_TRNA_LIGASE_II_ALA"/>
    <property type="match status" value="1"/>
</dbReference>
<dbReference type="InterPro" id="IPR018165">
    <property type="entry name" value="Ala-tRNA-synth_IIc_core"/>
</dbReference>
<dbReference type="GO" id="GO:0005524">
    <property type="term" value="F:ATP binding"/>
    <property type="evidence" value="ECO:0007669"/>
    <property type="project" value="UniProtKB-KW"/>
</dbReference>
<dbReference type="PRINTS" id="PR00980">
    <property type="entry name" value="TRNASYNTHALA"/>
</dbReference>
<feature type="domain" description="Alanyl-transfer RNA synthetases family profile" evidence="10">
    <location>
        <begin position="1"/>
        <end position="170"/>
    </location>
</feature>
<evidence type="ECO:0000256" key="3">
    <source>
        <dbReference type="ARBA" id="ARBA00022555"/>
    </source>
</evidence>
<dbReference type="Gene3D" id="3.30.930.10">
    <property type="entry name" value="Bira Bifunctional Protein, Domain 2"/>
    <property type="match status" value="1"/>
</dbReference>
<evidence type="ECO:0000313" key="11">
    <source>
        <dbReference type="EMBL" id="EKC54042.1"/>
    </source>
</evidence>
<evidence type="ECO:0000259" key="10">
    <source>
        <dbReference type="PROSITE" id="PS50860"/>
    </source>
</evidence>
<dbReference type="GO" id="GO:0004813">
    <property type="term" value="F:alanine-tRNA ligase activity"/>
    <property type="evidence" value="ECO:0007669"/>
    <property type="project" value="UniProtKB-EC"/>
</dbReference>
<accession>K1RZQ9</accession>
<dbReference type="AlphaFoldDB" id="K1RZQ9"/>
<proteinExistence type="inferred from homology"/>
<dbReference type="GO" id="GO:0006419">
    <property type="term" value="P:alanyl-tRNA aminoacylation"/>
    <property type="evidence" value="ECO:0007669"/>
    <property type="project" value="InterPro"/>
</dbReference>
<protein>
    <recommendedName>
        <fullName evidence="2">alanine--tRNA ligase</fullName>
        <ecNumber evidence="2">6.1.1.7</ecNumber>
    </recommendedName>
</protein>